<organism evidence="1 2">
    <name type="scientific">Heterodera schachtii</name>
    <name type="common">Sugarbeet cyst nematode worm</name>
    <name type="synonym">Tylenchus schachtii</name>
    <dbReference type="NCBI Taxonomy" id="97005"/>
    <lineage>
        <taxon>Eukaryota</taxon>
        <taxon>Metazoa</taxon>
        <taxon>Ecdysozoa</taxon>
        <taxon>Nematoda</taxon>
        <taxon>Chromadorea</taxon>
        <taxon>Rhabditida</taxon>
        <taxon>Tylenchina</taxon>
        <taxon>Tylenchomorpha</taxon>
        <taxon>Tylenchoidea</taxon>
        <taxon>Heteroderidae</taxon>
        <taxon>Heteroderinae</taxon>
        <taxon>Heterodera</taxon>
    </lineage>
</organism>
<sequence>MIENETPKFADFQEFFAEIYAFLDKVHTEMEIFVKNLSPYCEQNEQKALTRFEMAMQMEKEFLMDNLVIIEEPNAKIKRFFEKFDSSLFAKLTSRIVDMLTMDSLLKDERKRHFSKLFGNSNEAQRRFVRSPPKFGDAMNGVKEVACCWMPKKKDENVFFVNNGCQCFATLRYPNAKSGAVKNCIEN</sequence>
<gene>
    <name evidence="1" type="ORF">niasHS_002950</name>
</gene>
<dbReference type="Proteomes" id="UP001620645">
    <property type="component" value="Unassembled WGS sequence"/>
</dbReference>
<keyword evidence="2" id="KW-1185">Reference proteome</keyword>
<name>A0ABD2K995_HETSC</name>
<protein>
    <submittedName>
        <fullName evidence="1">Uncharacterized protein</fullName>
    </submittedName>
</protein>
<dbReference type="AlphaFoldDB" id="A0ABD2K995"/>
<comment type="caution">
    <text evidence="1">The sequence shown here is derived from an EMBL/GenBank/DDBJ whole genome shotgun (WGS) entry which is preliminary data.</text>
</comment>
<evidence type="ECO:0000313" key="2">
    <source>
        <dbReference type="Proteomes" id="UP001620645"/>
    </source>
</evidence>
<evidence type="ECO:0000313" key="1">
    <source>
        <dbReference type="EMBL" id="KAL3099495.1"/>
    </source>
</evidence>
<proteinExistence type="predicted"/>
<dbReference type="EMBL" id="JBICCN010000039">
    <property type="protein sequence ID" value="KAL3099495.1"/>
    <property type="molecule type" value="Genomic_DNA"/>
</dbReference>
<reference evidence="1 2" key="1">
    <citation type="submission" date="2024-10" db="EMBL/GenBank/DDBJ databases">
        <authorList>
            <person name="Kim D."/>
        </authorList>
    </citation>
    <scope>NUCLEOTIDE SEQUENCE [LARGE SCALE GENOMIC DNA]</scope>
    <source>
        <strain evidence="1">Taebaek</strain>
    </source>
</reference>
<accession>A0ABD2K995</accession>